<comment type="caution">
    <text evidence="1">The sequence shown here is derived from an EMBL/GenBank/DDBJ whole genome shotgun (WGS) entry which is preliminary data.</text>
</comment>
<protein>
    <submittedName>
        <fullName evidence="1">Uncharacterized protein</fullName>
    </submittedName>
</protein>
<keyword evidence="2" id="KW-1185">Reference proteome</keyword>
<dbReference type="OrthoDB" id="657976at2"/>
<organism evidence="1 2">
    <name type="scientific">Sphingobacterium olei</name>
    <dbReference type="NCBI Taxonomy" id="2571155"/>
    <lineage>
        <taxon>Bacteria</taxon>
        <taxon>Pseudomonadati</taxon>
        <taxon>Bacteroidota</taxon>
        <taxon>Sphingobacteriia</taxon>
        <taxon>Sphingobacteriales</taxon>
        <taxon>Sphingobacteriaceae</taxon>
        <taxon>Sphingobacterium</taxon>
    </lineage>
</organism>
<dbReference type="Proteomes" id="UP000306808">
    <property type="component" value="Unassembled WGS sequence"/>
</dbReference>
<proteinExistence type="predicted"/>
<evidence type="ECO:0000313" key="2">
    <source>
        <dbReference type="Proteomes" id="UP000306808"/>
    </source>
</evidence>
<dbReference type="EMBL" id="SUME01000015">
    <property type="protein sequence ID" value="TJZ49893.1"/>
    <property type="molecule type" value="Genomic_DNA"/>
</dbReference>
<dbReference type="AlphaFoldDB" id="A0A4U0N8I0"/>
<dbReference type="RefSeq" id="WP_136903524.1">
    <property type="nucleotide sequence ID" value="NZ_SUME01000015.1"/>
</dbReference>
<evidence type="ECO:0000313" key="1">
    <source>
        <dbReference type="EMBL" id="TJZ49893.1"/>
    </source>
</evidence>
<accession>A0A4U0N8I0</accession>
<gene>
    <name evidence="1" type="ORF">FAZ15_21970</name>
</gene>
<name>A0A4U0N8I0_9SPHI</name>
<reference evidence="1 2" key="1">
    <citation type="submission" date="2019-04" db="EMBL/GenBank/DDBJ databases">
        <title>Sphingobacterium olei sp. nov., isolated from oil-contaminated soil.</title>
        <authorList>
            <person name="Liu B."/>
        </authorList>
    </citation>
    <scope>NUCLEOTIDE SEQUENCE [LARGE SCALE GENOMIC DNA]</scope>
    <source>
        <strain evidence="1 2">HAL-9</strain>
    </source>
</reference>
<sequence>MTRITLVLLSILLTDIAVGQEFFSGTKNTTGTISRTGITNLGFAQFRNNPTIGATVLEHTNLTGDIYIRSVGSVPSGDVGNVIINDNAGFVGIGTTSPREKLSVNGNIRAKEIKVEASPWPDYVFESDYSLLSLEELESYIQKNKHLPDIPKAEEAEKDGVSLGEMNRLLLKKIEELTLYLIDMKKEIEELKTSGIREGVSE</sequence>